<evidence type="ECO:0000256" key="1">
    <source>
        <dbReference type="ARBA" id="ARBA00022670"/>
    </source>
</evidence>
<dbReference type="SUPFAM" id="SSF102712">
    <property type="entry name" value="JAB1/MPN domain"/>
    <property type="match status" value="1"/>
</dbReference>
<organism evidence="7">
    <name type="scientific">uncultured Alphaproteobacteria bacterium</name>
    <dbReference type="NCBI Taxonomy" id="91750"/>
    <lineage>
        <taxon>Bacteria</taxon>
        <taxon>Pseudomonadati</taxon>
        <taxon>Pseudomonadota</taxon>
        <taxon>Alphaproteobacteria</taxon>
        <taxon>environmental samples</taxon>
    </lineage>
</organism>
<name>A0A212JBP6_9PROT</name>
<dbReference type="Pfam" id="PF14464">
    <property type="entry name" value="Prok-JAB"/>
    <property type="match status" value="1"/>
</dbReference>
<dbReference type="InterPro" id="IPR000555">
    <property type="entry name" value="JAMM/MPN+_dom"/>
</dbReference>
<evidence type="ECO:0000256" key="5">
    <source>
        <dbReference type="ARBA" id="ARBA00023049"/>
    </source>
</evidence>
<keyword evidence="5" id="KW-0482">Metalloprotease</keyword>
<evidence type="ECO:0000313" key="7">
    <source>
        <dbReference type="EMBL" id="SBV96883.1"/>
    </source>
</evidence>
<dbReference type="PROSITE" id="PS50249">
    <property type="entry name" value="MPN"/>
    <property type="match status" value="1"/>
</dbReference>
<evidence type="ECO:0000256" key="3">
    <source>
        <dbReference type="ARBA" id="ARBA00022801"/>
    </source>
</evidence>
<dbReference type="InterPro" id="IPR051929">
    <property type="entry name" value="VirAsm_ModProt"/>
</dbReference>
<dbReference type="InterPro" id="IPR037518">
    <property type="entry name" value="MPN"/>
</dbReference>
<dbReference type="SMART" id="SM00232">
    <property type="entry name" value="JAB_MPN"/>
    <property type="match status" value="1"/>
</dbReference>
<protein>
    <recommendedName>
        <fullName evidence="6">MPN domain-containing protein</fullName>
    </recommendedName>
</protein>
<evidence type="ECO:0000256" key="2">
    <source>
        <dbReference type="ARBA" id="ARBA00022723"/>
    </source>
</evidence>
<feature type="domain" description="MPN" evidence="6">
    <location>
        <begin position="15"/>
        <end position="150"/>
    </location>
</feature>
<dbReference type="PANTHER" id="PTHR34858:SF1">
    <property type="entry name" value="CYSO-CYSTEINE PEPTIDASE"/>
    <property type="match status" value="1"/>
</dbReference>
<dbReference type="GO" id="GO:0008270">
    <property type="term" value="F:zinc ion binding"/>
    <property type="evidence" value="ECO:0007669"/>
    <property type="project" value="TreeGrafter"/>
</dbReference>
<keyword evidence="3" id="KW-0378">Hydrolase</keyword>
<evidence type="ECO:0000256" key="4">
    <source>
        <dbReference type="ARBA" id="ARBA00022833"/>
    </source>
</evidence>
<dbReference type="CDD" id="cd08070">
    <property type="entry name" value="MPN_like"/>
    <property type="match status" value="1"/>
</dbReference>
<dbReference type="Gene3D" id="3.40.140.10">
    <property type="entry name" value="Cytidine Deaminase, domain 2"/>
    <property type="match status" value="1"/>
</dbReference>
<accession>A0A212JBP6</accession>
<evidence type="ECO:0000259" key="6">
    <source>
        <dbReference type="PROSITE" id="PS50249"/>
    </source>
</evidence>
<proteinExistence type="predicted"/>
<dbReference type="AlphaFoldDB" id="A0A212JBP6"/>
<dbReference type="PANTHER" id="PTHR34858">
    <property type="entry name" value="CYSO-CYSTEINE PEPTIDASE"/>
    <property type="match status" value="1"/>
</dbReference>
<keyword evidence="2" id="KW-0479">Metal-binding</keyword>
<dbReference type="GO" id="GO:0006508">
    <property type="term" value="P:proteolysis"/>
    <property type="evidence" value="ECO:0007669"/>
    <property type="project" value="UniProtKB-KW"/>
</dbReference>
<sequence length="150" mass="15433">MAARRRAPAAEVARVICRPAARAAISAHAAAAWPREACGLLVGRACGDAVEVVRAEPAPNLASAPDAFELDPAARLTLQRTLREAGEGLAIVGHYHSHPDAPAEPSARDRARAGEAGLIWLIAAVADGKTVTLATYRAVPGPALAPLAID</sequence>
<dbReference type="EMBL" id="FLUO01000001">
    <property type="protein sequence ID" value="SBV96883.1"/>
    <property type="molecule type" value="Genomic_DNA"/>
</dbReference>
<dbReference type="GO" id="GO:0008235">
    <property type="term" value="F:metalloexopeptidase activity"/>
    <property type="evidence" value="ECO:0007669"/>
    <property type="project" value="TreeGrafter"/>
</dbReference>
<keyword evidence="4" id="KW-0862">Zinc</keyword>
<dbReference type="InterPro" id="IPR028090">
    <property type="entry name" value="JAB_dom_prok"/>
</dbReference>
<gene>
    <name evidence="7" type="ORF">KL86APRO_10816</name>
</gene>
<keyword evidence="1" id="KW-0645">Protease</keyword>
<reference evidence="7" key="1">
    <citation type="submission" date="2016-04" db="EMBL/GenBank/DDBJ databases">
        <authorList>
            <person name="Evans L.H."/>
            <person name="Alamgir A."/>
            <person name="Owens N."/>
            <person name="Weber N.D."/>
            <person name="Virtaneva K."/>
            <person name="Barbian K."/>
            <person name="Babar A."/>
            <person name="Rosenke K."/>
        </authorList>
    </citation>
    <scope>NUCLEOTIDE SEQUENCE</scope>
    <source>
        <strain evidence="7">86</strain>
    </source>
</reference>